<dbReference type="EMBL" id="PJQM01006508">
    <property type="protein sequence ID" value="RCH79554.1"/>
    <property type="molecule type" value="Genomic_DNA"/>
</dbReference>
<dbReference type="SUPFAM" id="SSF54001">
    <property type="entry name" value="Cysteine proteinases"/>
    <property type="match status" value="1"/>
</dbReference>
<dbReference type="GO" id="GO:0019784">
    <property type="term" value="F:deNEDDylase activity"/>
    <property type="evidence" value="ECO:0007669"/>
    <property type="project" value="InterPro"/>
</dbReference>
<keyword evidence="4" id="KW-0788">Thiol protease</keyword>
<dbReference type="GO" id="GO:0006508">
    <property type="term" value="P:proteolysis"/>
    <property type="evidence" value="ECO:0007669"/>
    <property type="project" value="UniProtKB-KW"/>
</dbReference>
<sequence>MEQDSIVLHYQDVVIRQSDLKTLTPGQWLNDTMIAFHMEFLERTFVPKDAKYLFLRPGMVHLLTFAECDVMQLEHVLPANIDSYEVIFIPVNDGKPHEAYSGTHWSLMVYIRAVNSFFYYDTLKFNNLRD</sequence>
<evidence type="ECO:0000259" key="5">
    <source>
        <dbReference type="PROSITE" id="PS50600"/>
    </source>
</evidence>
<proteinExistence type="inferred from homology"/>
<evidence type="ECO:0000256" key="3">
    <source>
        <dbReference type="ARBA" id="ARBA00022801"/>
    </source>
</evidence>
<dbReference type="InterPro" id="IPR044613">
    <property type="entry name" value="Nep1/2-like"/>
</dbReference>
<dbReference type="OrthoDB" id="5065855at2759"/>
<evidence type="ECO:0000256" key="1">
    <source>
        <dbReference type="ARBA" id="ARBA00005234"/>
    </source>
</evidence>
<evidence type="ECO:0000256" key="2">
    <source>
        <dbReference type="ARBA" id="ARBA00022670"/>
    </source>
</evidence>
<feature type="non-terminal residue" evidence="6">
    <location>
        <position position="130"/>
    </location>
</feature>
<evidence type="ECO:0000256" key="4">
    <source>
        <dbReference type="ARBA" id="ARBA00022807"/>
    </source>
</evidence>
<gene>
    <name evidence="6" type="ORF">CU098_007704</name>
</gene>
<name>A0A367IPD3_RHIST</name>
<reference evidence="6 7" key="1">
    <citation type="journal article" date="2018" name="G3 (Bethesda)">
        <title>Phylogenetic and Phylogenomic Definition of Rhizopus Species.</title>
        <authorList>
            <person name="Gryganskyi A.P."/>
            <person name="Golan J."/>
            <person name="Dolatabadi S."/>
            <person name="Mondo S."/>
            <person name="Robb S."/>
            <person name="Idnurm A."/>
            <person name="Muszewska A."/>
            <person name="Steczkiewicz K."/>
            <person name="Masonjones S."/>
            <person name="Liao H.L."/>
            <person name="Gajdeczka M.T."/>
            <person name="Anike F."/>
            <person name="Vuek A."/>
            <person name="Anishchenko I.M."/>
            <person name="Voigt K."/>
            <person name="de Hoog G.S."/>
            <person name="Smith M.E."/>
            <person name="Heitman J."/>
            <person name="Vilgalys R."/>
            <person name="Stajich J.E."/>
        </authorList>
    </citation>
    <scope>NUCLEOTIDE SEQUENCE [LARGE SCALE GENOMIC DNA]</scope>
    <source>
        <strain evidence="6 7">LSU 92-RS-03</strain>
    </source>
</reference>
<dbReference type="GO" id="GO:0000338">
    <property type="term" value="P:protein deneddylation"/>
    <property type="evidence" value="ECO:0007669"/>
    <property type="project" value="TreeGrafter"/>
</dbReference>
<dbReference type="PANTHER" id="PTHR46468:SF1">
    <property type="entry name" value="SENTRIN-SPECIFIC PROTEASE 8"/>
    <property type="match status" value="1"/>
</dbReference>
<dbReference type="Proteomes" id="UP000253551">
    <property type="component" value="Unassembled WGS sequence"/>
</dbReference>
<keyword evidence="7" id="KW-1185">Reference proteome</keyword>
<comment type="similarity">
    <text evidence="1">Belongs to the peptidase C48 family.</text>
</comment>
<comment type="caution">
    <text evidence="6">The sequence shown here is derived from an EMBL/GenBank/DDBJ whole genome shotgun (WGS) entry which is preliminary data.</text>
</comment>
<dbReference type="STRING" id="4846.A0A367IPD3"/>
<evidence type="ECO:0000313" key="7">
    <source>
        <dbReference type="Proteomes" id="UP000253551"/>
    </source>
</evidence>
<dbReference type="Pfam" id="PF02902">
    <property type="entry name" value="Peptidase_C48"/>
    <property type="match status" value="1"/>
</dbReference>
<dbReference type="GO" id="GO:0008234">
    <property type="term" value="F:cysteine-type peptidase activity"/>
    <property type="evidence" value="ECO:0007669"/>
    <property type="project" value="UniProtKB-KW"/>
</dbReference>
<feature type="domain" description="Ubiquitin-like protease family profile" evidence="5">
    <location>
        <begin position="13"/>
        <end position="130"/>
    </location>
</feature>
<organism evidence="6 7">
    <name type="scientific">Rhizopus stolonifer</name>
    <name type="common">Rhizopus nigricans</name>
    <dbReference type="NCBI Taxonomy" id="4846"/>
    <lineage>
        <taxon>Eukaryota</taxon>
        <taxon>Fungi</taxon>
        <taxon>Fungi incertae sedis</taxon>
        <taxon>Mucoromycota</taxon>
        <taxon>Mucoromycotina</taxon>
        <taxon>Mucoromycetes</taxon>
        <taxon>Mucorales</taxon>
        <taxon>Mucorineae</taxon>
        <taxon>Rhizopodaceae</taxon>
        <taxon>Rhizopus</taxon>
    </lineage>
</organism>
<dbReference type="InterPro" id="IPR038765">
    <property type="entry name" value="Papain-like_cys_pep_sf"/>
</dbReference>
<evidence type="ECO:0000313" key="6">
    <source>
        <dbReference type="EMBL" id="RCH79554.1"/>
    </source>
</evidence>
<dbReference type="InterPro" id="IPR003653">
    <property type="entry name" value="Peptidase_C48_C"/>
</dbReference>
<dbReference type="Gene3D" id="3.40.395.10">
    <property type="entry name" value="Adenoviral Proteinase, Chain A"/>
    <property type="match status" value="1"/>
</dbReference>
<dbReference type="AlphaFoldDB" id="A0A367IPD3"/>
<accession>A0A367IPD3</accession>
<dbReference type="PANTHER" id="PTHR46468">
    <property type="entry name" value="SENTRIN-SPECIFIC PROTEASE 8"/>
    <property type="match status" value="1"/>
</dbReference>
<dbReference type="PROSITE" id="PS50600">
    <property type="entry name" value="ULP_PROTEASE"/>
    <property type="match status" value="1"/>
</dbReference>
<keyword evidence="2" id="KW-0645">Protease</keyword>
<protein>
    <recommendedName>
        <fullName evidence="5">Ubiquitin-like protease family profile domain-containing protein</fullName>
    </recommendedName>
</protein>
<keyword evidence="3" id="KW-0378">Hydrolase</keyword>